<sequence>MQYISGYSHYGRIITIFTNWMCICVSIPISHSPYRQLIKFPSYGTFTLYTYCLSVFIFFCPSTPNPTKIYTCFSKWRLQISSTGIIPIQTRCIFTCTDGTIYFIIFYILFCSFYTTFISTCSTYTVVSFILTIRICLTFFFRRFMFHMVQAQYYNIHKNISYMYLYNRIQ</sequence>
<evidence type="ECO:0000313" key="2">
    <source>
        <dbReference type="EMBL" id="QII88843.2"/>
    </source>
</evidence>
<dbReference type="Proteomes" id="UP000503015">
    <property type="component" value="Segment"/>
</dbReference>
<keyword evidence="1" id="KW-1133">Transmembrane helix</keyword>
<feature type="transmembrane region" description="Helical" evidence="1">
    <location>
        <begin position="123"/>
        <end position="141"/>
    </location>
</feature>
<organismHost>
    <name type="scientific">Ornithodoros</name>
    <name type="common">relapsing fever ticks</name>
    <dbReference type="NCBI Taxonomy" id="6937"/>
</organismHost>
<name>A0A6G7KU11_ASF</name>
<feature type="transmembrane region" description="Helical" evidence="1">
    <location>
        <begin position="12"/>
        <end position="31"/>
    </location>
</feature>
<keyword evidence="1" id="KW-0472">Membrane</keyword>
<organismHost>
    <name type="scientific">Potamochoerus larvatus</name>
    <name type="common">Bushpig</name>
    <dbReference type="NCBI Taxonomy" id="273792"/>
</organismHost>
<organismHost>
    <name type="scientific">Phacochoerus aethiopicus</name>
    <name type="common">Warthog</name>
    <dbReference type="NCBI Taxonomy" id="85517"/>
</organismHost>
<keyword evidence="1" id="KW-0812">Transmembrane</keyword>
<evidence type="ECO:0000256" key="1">
    <source>
        <dbReference type="SAM" id="Phobius"/>
    </source>
</evidence>
<gene>
    <name evidence="2" type="primary">I10L_1</name>
</gene>
<reference evidence="2 3" key="1">
    <citation type="submission" date="2019-11" db="EMBL/GenBank/DDBJ databases">
        <authorList>
            <person name="Ndlovu S.S."/>
            <person name="Carulei O."/>
        </authorList>
    </citation>
    <scope>NUCLEOTIDE SEQUENCE [LARGE SCALE GENOMIC DNA]</scope>
    <source>
        <strain evidence="2">RSA_W1_1999</strain>
    </source>
</reference>
<accession>A0A6G7KU11</accession>
<organismHost>
    <name type="scientific">Phacochoerus africanus</name>
    <name type="common">Warthog</name>
    <dbReference type="NCBI Taxonomy" id="41426"/>
</organismHost>
<proteinExistence type="predicted"/>
<dbReference type="EMBL" id="MN641876">
    <property type="protein sequence ID" value="QII88843.2"/>
    <property type="molecule type" value="Genomic_DNA"/>
</dbReference>
<feature type="transmembrane region" description="Helical" evidence="1">
    <location>
        <begin position="43"/>
        <end position="60"/>
    </location>
</feature>
<feature type="transmembrane region" description="Helical" evidence="1">
    <location>
        <begin position="99"/>
        <end position="117"/>
    </location>
</feature>
<organismHost>
    <name type="scientific">Ornithodoros moubata</name>
    <name type="common">Soft tick</name>
    <name type="synonym">Argasid tick</name>
    <dbReference type="NCBI Taxonomy" id="6938"/>
</organismHost>
<organismHost>
    <name type="scientific">Sus scrofa</name>
    <name type="common">Pig</name>
    <dbReference type="NCBI Taxonomy" id="9823"/>
</organismHost>
<organism evidence="2 3">
    <name type="scientific">African swine fever virus</name>
    <name type="common">ASFV</name>
    <dbReference type="NCBI Taxonomy" id="10497"/>
    <lineage>
        <taxon>Viruses</taxon>
        <taxon>Varidnaviria</taxon>
        <taxon>Bamfordvirae</taxon>
        <taxon>Nucleocytoviricota</taxon>
        <taxon>Pokkesviricetes</taxon>
        <taxon>Asfuvirales</taxon>
        <taxon>Asfarviridae</taxon>
        <taxon>Asfivirus</taxon>
        <taxon>Asfivirus haemorrhagiae</taxon>
    </lineage>
</organism>
<evidence type="ECO:0000313" key="3">
    <source>
        <dbReference type="Proteomes" id="UP000503015"/>
    </source>
</evidence>
<protein>
    <submittedName>
        <fullName evidence="2">PI10L_1</fullName>
    </submittedName>
</protein>